<dbReference type="GO" id="GO:0030313">
    <property type="term" value="C:cell envelope"/>
    <property type="evidence" value="ECO:0007669"/>
    <property type="project" value="UniProtKB-SubCell"/>
</dbReference>
<evidence type="ECO:0000259" key="5">
    <source>
        <dbReference type="Pfam" id="PF25876"/>
    </source>
</evidence>
<dbReference type="Gene3D" id="1.10.287.470">
    <property type="entry name" value="Helix hairpin bin"/>
    <property type="match status" value="2"/>
</dbReference>
<gene>
    <name evidence="8" type="ORF">AYR66_05985</name>
</gene>
<dbReference type="RefSeq" id="WP_088706027.1">
    <property type="nucleotide sequence ID" value="NZ_LSTO01000001.1"/>
</dbReference>
<dbReference type="PANTHER" id="PTHR32347:SF14">
    <property type="entry name" value="EFFLUX SYSTEM COMPONENT YKNX-RELATED"/>
    <property type="match status" value="1"/>
</dbReference>
<reference evidence="8 9" key="1">
    <citation type="submission" date="2016-02" db="EMBL/GenBank/DDBJ databases">
        <authorList>
            <person name="Wen L."/>
            <person name="He K."/>
            <person name="Yang H."/>
        </authorList>
    </citation>
    <scope>NUCLEOTIDE SEQUENCE [LARGE SCALE GENOMIC DNA]</scope>
    <source>
        <strain evidence="8 9">TSA40</strain>
    </source>
</reference>
<comment type="subcellular location">
    <subcellularLocation>
        <location evidence="1">Cell envelope</location>
    </subcellularLocation>
</comment>
<keyword evidence="9" id="KW-1185">Reference proteome</keyword>
<evidence type="ECO:0000256" key="3">
    <source>
        <dbReference type="SAM" id="Coils"/>
    </source>
</evidence>
<feature type="region of interest" description="Disordered" evidence="4">
    <location>
        <begin position="347"/>
        <end position="372"/>
    </location>
</feature>
<dbReference type="EMBL" id="LSTO01000001">
    <property type="protein sequence ID" value="OWW19107.1"/>
    <property type="molecule type" value="Genomic_DNA"/>
</dbReference>
<comment type="caution">
    <text evidence="8">The sequence shown here is derived from an EMBL/GenBank/DDBJ whole genome shotgun (WGS) entry which is preliminary data.</text>
</comment>
<dbReference type="Pfam" id="PF25917">
    <property type="entry name" value="BSH_RND"/>
    <property type="match status" value="1"/>
</dbReference>
<feature type="domain" description="Multidrug resistance protein MdtA-like barrel-sandwich hybrid" evidence="6">
    <location>
        <begin position="61"/>
        <end position="240"/>
    </location>
</feature>
<dbReference type="InterPro" id="IPR058792">
    <property type="entry name" value="Beta-barrel_RND_2"/>
</dbReference>
<proteinExistence type="predicted"/>
<dbReference type="Gene3D" id="2.40.30.170">
    <property type="match status" value="1"/>
</dbReference>
<evidence type="ECO:0000256" key="4">
    <source>
        <dbReference type="SAM" id="MobiDB-lite"/>
    </source>
</evidence>
<name>A0A254TAC6_9BURK</name>
<sequence>MNLSRKWWASLAVVAVVSAAGLGSWAWQQRNNGPEYKTGKVEKGGITASVSASGTLSPVVQVQVGSQVSGQLKEVLVDFNSDVKKDQLIALIDPQTFETRVQQAQADVDAARAQVMTQQANITAQRAALSKAEVDLAEAKRDLDRKQQLVEKGFIAGAERDKAQAAFNSATEQVNTARAQTGVAAAGLRNAEAVVKQREAALAQARIDLGRTEIRAPVNGVVIKRSVERGQTVAASLQAPELFVIAENLTDMQVDASIDESEIGRIRVGQKSTFTVDAFPGRSYEGTVKQIRKAALNVSNVVTYTVVISAANPSRELLPGMTANVRIVTDTRSDVLKVANAALRFRPAGANGGSDKPAAQPEAPASNQPGGQMKALRERLEKELQLDDSQTAKLDTIFAGMREKFMALRDVPDSDRQKLAERNRSEMRAQIMDILNPEQKKKYEQIIAESGERRGGGSGARGRVYVLDEKKQPKAIEVRLGLTDGTTTEVISQDLKEGMEVITGTVQAQQEAPRQRPPAGPRMF</sequence>
<dbReference type="Pfam" id="PF25954">
    <property type="entry name" value="Beta-barrel_RND_2"/>
    <property type="match status" value="1"/>
</dbReference>
<dbReference type="PANTHER" id="PTHR32347">
    <property type="entry name" value="EFFLUX SYSTEM COMPONENT YKNX-RELATED"/>
    <property type="match status" value="1"/>
</dbReference>
<evidence type="ECO:0000259" key="6">
    <source>
        <dbReference type="Pfam" id="PF25917"/>
    </source>
</evidence>
<dbReference type="AlphaFoldDB" id="A0A254TAC6"/>
<protein>
    <recommendedName>
        <fullName evidence="10">RND efflux pump membrane fusion protein barrel-sandwich domain-containing protein</fullName>
    </recommendedName>
</protein>
<evidence type="ECO:0008006" key="10">
    <source>
        <dbReference type="Google" id="ProtNLM"/>
    </source>
</evidence>
<dbReference type="Pfam" id="PF25876">
    <property type="entry name" value="HH_MFP_RND"/>
    <property type="match status" value="1"/>
</dbReference>
<feature type="coiled-coil region" evidence="3">
    <location>
        <begin position="101"/>
        <end position="208"/>
    </location>
</feature>
<evidence type="ECO:0000256" key="1">
    <source>
        <dbReference type="ARBA" id="ARBA00004196"/>
    </source>
</evidence>
<organism evidence="8 9">
    <name type="scientific">Noviherbaspirillum denitrificans</name>
    <dbReference type="NCBI Taxonomy" id="1968433"/>
    <lineage>
        <taxon>Bacteria</taxon>
        <taxon>Pseudomonadati</taxon>
        <taxon>Pseudomonadota</taxon>
        <taxon>Betaproteobacteria</taxon>
        <taxon>Burkholderiales</taxon>
        <taxon>Oxalobacteraceae</taxon>
        <taxon>Noviherbaspirillum</taxon>
    </lineage>
</organism>
<evidence type="ECO:0000313" key="8">
    <source>
        <dbReference type="EMBL" id="OWW19107.1"/>
    </source>
</evidence>
<dbReference type="Proteomes" id="UP000197535">
    <property type="component" value="Unassembled WGS sequence"/>
</dbReference>
<dbReference type="Gene3D" id="2.40.50.100">
    <property type="match status" value="1"/>
</dbReference>
<dbReference type="Gene3D" id="2.40.420.20">
    <property type="match status" value="1"/>
</dbReference>
<dbReference type="OrthoDB" id="9768185at2"/>
<evidence type="ECO:0000313" key="9">
    <source>
        <dbReference type="Proteomes" id="UP000197535"/>
    </source>
</evidence>
<dbReference type="InterPro" id="IPR058624">
    <property type="entry name" value="MdtA-like_HH"/>
</dbReference>
<dbReference type="InterPro" id="IPR058625">
    <property type="entry name" value="MdtA-like_BSH"/>
</dbReference>
<evidence type="ECO:0000256" key="2">
    <source>
        <dbReference type="ARBA" id="ARBA00023054"/>
    </source>
</evidence>
<dbReference type="InterPro" id="IPR050465">
    <property type="entry name" value="UPF0194_transport"/>
</dbReference>
<feature type="domain" description="Multidrug resistance protein MdtA-like alpha-helical hairpin" evidence="5">
    <location>
        <begin position="124"/>
        <end position="210"/>
    </location>
</feature>
<accession>A0A254TAC6</accession>
<keyword evidence="2 3" id="KW-0175">Coiled coil</keyword>
<dbReference type="SUPFAM" id="SSF111369">
    <property type="entry name" value="HlyD-like secretion proteins"/>
    <property type="match status" value="2"/>
</dbReference>
<evidence type="ECO:0000259" key="7">
    <source>
        <dbReference type="Pfam" id="PF25954"/>
    </source>
</evidence>
<feature type="domain" description="CusB-like beta-barrel" evidence="7">
    <location>
        <begin position="254"/>
        <end position="329"/>
    </location>
</feature>